<dbReference type="InterPro" id="IPR001128">
    <property type="entry name" value="Cyt_P450"/>
</dbReference>
<accession>A0A1B0C842</accession>
<evidence type="ECO:0000313" key="10">
    <source>
        <dbReference type="Proteomes" id="UP000092461"/>
    </source>
</evidence>
<keyword evidence="7 8" id="KW-0349">Heme</keyword>
<dbReference type="PANTHER" id="PTHR24303:SF13">
    <property type="entry name" value="CYTOCHROME P450 303A1-RELATED"/>
    <property type="match status" value="1"/>
</dbReference>
<evidence type="ECO:0000256" key="5">
    <source>
        <dbReference type="ARBA" id="ARBA00023004"/>
    </source>
</evidence>
<evidence type="ECO:0000313" key="9">
    <source>
        <dbReference type="EnsemblMetazoa" id="LLOJ000055-PA"/>
    </source>
</evidence>
<dbReference type="AlphaFoldDB" id="A0A1B0C842"/>
<proteinExistence type="inferred from homology"/>
<evidence type="ECO:0000256" key="8">
    <source>
        <dbReference type="RuleBase" id="RU000461"/>
    </source>
</evidence>
<dbReference type="GO" id="GO:0016705">
    <property type="term" value="F:oxidoreductase activity, acting on paired donors, with incorporation or reduction of molecular oxygen"/>
    <property type="evidence" value="ECO:0007669"/>
    <property type="project" value="InterPro"/>
</dbReference>
<dbReference type="EnsemblMetazoa" id="LLOJ000055-RA">
    <property type="protein sequence ID" value="LLOJ000055-PA"/>
    <property type="gene ID" value="LLOJ000055"/>
</dbReference>
<evidence type="ECO:0000256" key="3">
    <source>
        <dbReference type="ARBA" id="ARBA00022723"/>
    </source>
</evidence>
<dbReference type="InterPro" id="IPR036396">
    <property type="entry name" value="Cyt_P450_sf"/>
</dbReference>
<keyword evidence="4 8" id="KW-0560">Oxidoreductase</keyword>
<keyword evidence="3 7" id="KW-0479">Metal-binding</keyword>
<dbReference type="Proteomes" id="UP000092461">
    <property type="component" value="Unassembled WGS sequence"/>
</dbReference>
<keyword evidence="6 8" id="KW-0503">Monooxygenase</keyword>
<dbReference type="VEuPathDB" id="VectorBase:LLONM1_006649"/>
<evidence type="ECO:0000256" key="1">
    <source>
        <dbReference type="ARBA" id="ARBA00001971"/>
    </source>
</evidence>
<feature type="binding site" description="axial binding residue" evidence="7">
    <location>
        <position position="41"/>
    </location>
    <ligand>
        <name>heme</name>
        <dbReference type="ChEBI" id="CHEBI:30413"/>
    </ligand>
    <ligandPart>
        <name>Fe</name>
        <dbReference type="ChEBI" id="CHEBI:18248"/>
    </ligandPart>
</feature>
<dbReference type="Gene3D" id="1.10.630.10">
    <property type="entry name" value="Cytochrome P450"/>
    <property type="match status" value="1"/>
</dbReference>
<dbReference type="PRINTS" id="PR00463">
    <property type="entry name" value="EP450I"/>
</dbReference>
<dbReference type="GO" id="GO:0004497">
    <property type="term" value="F:monooxygenase activity"/>
    <property type="evidence" value="ECO:0007669"/>
    <property type="project" value="UniProtKB-KW"/>
</dbReference>
<comment type="cofactor">
    <cofactor evidence="1 7">
        <name>heme</name>
        <dbReference type="ChEBI" id="CHEBI:30413"/>
    </cofactor>
</comment>
<evidence type="ECO:0008006" key="11">
    <source>
        <dbReference type="Google" id="ProtNLM"/>
    </source>
</evidence>
<organism evidence="9 10">
    <name type="scientific">Lutzomyia longipalpis</name>
    <name type="common">Sand fly</name>
    <dbReference type="NCBI Taxonomy" id="7200"/>
    <lineage>
        <taxon>Eukaryota</taxon>
        <taxon>Metazoa</taxon>
        <taxon>Ecdysozoa</taxon>
        <taxon>Arthropoda</taxon>
        <taxon>Hexapoda</taxon>
        <taxon>Insecta</taxon>
        <taxon>Pterygota</taxon>
        <taxon>Neoptera</taxon>
        <taxon>Endopterygota</taxon>
        <taxon>Diptera</taxon>
        <taxon>Nematocera</taxon>
        <taxon>Psychodoidea</taxon>
        <taxon>Psychodidae</taxon>
        <taxon>Lutzomyia</taxon>
        <taxon>Lutzomyia</taxon>
    </lineage>
</organism>
<dbReference type="Pfam" id="PF00067">
    <property type="entry name" value="p450"/>
    <property type="match status" value="1"/>
</dbReference>
<dbReference type="GO" id="GO:0020037">
    <property type="term" value="F:heme binding"/>
    <property type="evidence" value="ECO:0007669"/>
    <property type="project" value="InterPro"/>
</dbReference>
<sequence length="71" mass="8138">MDKVLWGDPEVFRPSRFLDASGTKIIHPEHFYQFGKGRRMCMGITLAKAFLHTFLTTIVHDYRISIAPASL</sequence>
<dbReference type="PROSITE" id="PS00086">
    <property type="entry name" value="CYTOCHROME_P450"/>
    <property type="match status" value="1"/>
</dbReference>
<reference evidence="9" key="1">
    <citation type="submission" date="2020-05" db="UniProtKB">
        <authorList>
            <consortium name="EnsemblMetazoa"/>
        </authorList>
    </citation>
    <scope>IDENTIFICATION</scope>
    <source>
        <strain evidence="9">Jacobina</strain>
    </source>
</reference>
<dbReference type="InterPro" id="IPR017972">
    <property type="entry name" value="Cyt_P450_CS"/>
</dbReference>
<evidence type="ECO:0000256" key="6">
    <source>
        <dbReference type="ARBA" id="ARBA00023033"/>
    </source>
</evidence>
<evidence type="ECO:0000256" key="2">
    <source>
        <dbReference type="ARBA" id="ARBA00010617"/>
    </source>
</evidence>
<evidence type="ECO:0000256" key="4">
    <source>
        <dbReference type="ARBA" id="ARBA00023002"/>
    </source>
</evidence>
<dbReference type="VEuPathDB" id="VectorBase:LLOJ000055"/>
<comment type="similarity">
    <text evidence="2 8">Belongs to the cytochrome P450 family.</text>
</comment>
<name>A0A1B0C842_LUTLO</name>
<dbReference type="GO" id="GO:0005506">
    <property type="term" value="F:iron ion binding"/>
    <property type="evidence" value="ECO:0007669"/>
    <property type="project" value="InterPro"/>
</dbReference>
<keyword evidence="10" id="KW-1185">Reference proteome</keyword>
<dbReference type="PANTHER" id="PTHR24303">
    <property type="entry name" value="HEME-BINDING MONOOXYGENASE FAMILY"/>
    <property type="match status" value="1"/>
</dbReference>
<dbReference type="InterPro" id="IPR002401">
    <property type="entry name" value="Cyt_P450_E_grp-I"/>
</dbReference>
<protein>
    <recommendedName>
        <fullName evidence="11">Cytochrome P450</fullName>
    </recommendedName>
</protein>
<evidence type="ECO:0000256" key="7">
    <source>
        <dbReference type="PIRSR" id="PIRSR602401-1"/>
    </source>
</evidence>
<dbReference type="EMBL" id="AJWK01000135">
    <property type="status" value="NOT_ANNOTATED_CDS"/>
    <property type="molecule type" value="Genomic_DNA"/>
</dbReference>
<dbReference type="SUPFAM" id="SSF48264">
    <property type="entry name" value="Cytochrome P450"/>
    <property type="match status" value="1"/>
</dbReference>
<keyword evidence="5 7" id="KW-0408">Iron</keyword>